<feature type="compositionally biased region" description="Polar residues" evidence="1">
    <location>
        <begin position="407"/>
        <end position="448"/>
    </location>
</feature>
<keyword evidence="3" id="KW-1185">Reference proteome</keyword>
<evidence type="ECO:0000313" key="3">
    <source>
        <dbReference type="Proteomes" id="UP000799539"/>
    </source>
</evidence>
<name>A0A6A6F943_9PEZI</name>
<gene>
    <name evidence="2" type="ORF">CERZMDRAFT_46131</name>
</gene>
<feature type="compositionally biased region" description="Polar residues" evidence="1">
    <location>
        <begin position="292"/>
        <end position="305"/>
    </location>
</feature>
<dbReference type="EMBL" id="ML992684">
    <property type="protein sequence ID" value="KAF2209920.1"/>
    <property type="molecule type" value="Genomic_DNA"/>
</dbReference>
<feature type="compositionally biased region" description="Gly residues" evidence="1">
    <location>
        <begin position="37"/>
        <end position="50"/>
    </location>
</feature>
<accession>A0A6A6F943</accession>
<feature type="compositionally biased region" description="Polar residues" evidence="1">
    <location>
        <begin position="503"/>
        <end position="516"/>
    </location>
</feature>
<feature type="region of interest" description="Disordered" evidence="1">
    <location>
        <begin position="184"/>
        <end position="203"/>
    </location>
</feature>
<evidence type="ECO:0000256" key="1">
    <source>
        <dbReference type="SAM" id="MobiDB-lite"/>
    </source>
</evidence>
<feature type="region of interest" description="Disordered" evidence="1">
    <location>
        <begin position="1"/>
        <end position="67"/>
    </location>
</feature>
<reference evidence="2" key="1">
    <citation type="journal article" date="2020" name="Stud. Mycol.">
        <title>101 Dothideomycetes genomes: a test case for predicting lifestyles and emergence of pathogens.</title>
        <authorList>
            <person name="Haridas S."/>
            <person name="Albert R."/>
            <person name="Binder M."/>
            <person name="Bloem J."/>
            <person name="Labutti K."/>
            <person name="Salamov A."/>
            <person name="Andreopoulos B."/>
            <person name="Baker S."/>
            <person name="Barry K."/>
            <person name="Bills G."/>
            <person name="Bluhm B."/>
            <person name="Cannon C."/>
            <person name="Castanera R."/>
            <person name="Culley D."/>
            <person name="Daum C."/>
            <person name="Ezra D."/>
            <person name="Gonzalez J."/>
            <person name="Henrissat B."/>
            <person name="Kuo A."/>
            <person name="Liang C."/>
            <person name="Lipzen A."/>
            <person name="Lutzoni F."/>
            <person name="Magnuson J."/>
            <person name="Mondo S."/>
            <person name="Nolan M."/>
            <person name="Ohm R."/>
            <person name="Pangilinan J."/>
            <person name="Park H.-J."/>
            <person name="Ramirez L."/>
            <person name="Alfaro M."/>
            <person name="Sun H."/>
            <person name="Tritt A."/>
            <person name="Yoshinaga Y."/>
            <person name="Zwiers L.-H."/>
            <person name="Turgeon B."/>
            <person name="Goodwin S."/>
            <person name="Spatafora J."/>
            <person name="Crous P."/>
            <person name="Grigoriev I."/>
        </authorList>
    </citation>
    <scope>NUCLEOTIDE SEQUENCE</scope>
    <source>
        <strain evidence="2">SCOH1-5</strain>
    </source>
</reference>
<protein>
    <submittedName>
        <fullName evidence="2">Uncharacterized protein</fullName>
    </submittedName>
</protein>
<feature type="compositionally biased region" description="Polar residues" evidence="1">
    <location>
        <begin position="19"/>
        <end position="28"/>
    </location>
</feature>
<dbReference type="OrthoDB" id="5396252at2759"/>
<evidence type="ECO:0000313" key="2">
    <source>
        <dbReference type="EMBL" id="KAF2209920.1"/>
    </source>
</evidence>
<dbReference type="Proteomes" id="UP000799539">
    <property type="component" value="Unassembled WGS sequence"/>
</dbReference>
<dbReference type="PANTHER" id="PTHR42068:SF1">
    <property type="entry name" value="YALI0B18964P"/>
    <property type="match status" value="1"/>
</dbReference>
<dbReference type="PANTHER" id="PTHR42068">
    <property type="entry name" value="YALI0B18964P"/>
    <property type="match status" value="1"/>
</dbReference>
<sequence>MSVYRQQMKKVTGGGPTDLPSSGASTVRPSMDRGPSAPGGVGLHFGGIGGQPPEASVRGRQDEDEDEDVPLGILQAHNFPSSGRPPTRLAENDLHQRRTSVAGSVVNGGAGQGNLPPFARRLPQDPYFGAGLVNPSTRESLALNCSGGSVVGVPPSAPPLMGTGPAGHPGGLVGVIAGEEKARAARRGSPNTAAIMGGGMPLPSNMMAQPPNMPRTMSMGNIMPSAAYNPTGMAPMPQMNPMMMGGMPGMMPQMPQMPQDASQQQMQQFMTMQMQLMQNMLNMQQAQMTGQMTPSAQTPQVQQPTGDYLGVNFDGTNRPQSMASQQGYGPPNQGRSMTMTSPPSGWGSAANPTGPRPSSAMPMTGNGYAPSVHGLNMGHNGPGPGYAPSIAPSERSNIGMPSRYRPVTQNGEASRSQSMTSSLTLQAFSKQQTSPNLPGTPFGANTPQAPKPTIRVVDKPKGALKVNSGPADEDEDEGWADMKKKREEKKKSKWSFRKEKNTSNEPTLSELYQTMD</sequence>
<feature type="compositionally biased region" description="Basic residues" evidence="1">
    <location>
        <begin position="486"/>
        <end position="495"/>
    </location>
</feature>
<feature type="region of interest" description="Disordered" evidence="1">
    <location>
        <begin position="292"/>
        <end position="516"/>
    </location>
</feature>
<dbReference type="AlphaFoldDB" id="A0A6A6F943"/>
<proteinExistence type="predicted"/>
<organism evidence="2 3">
    <name type="scientific">Cercospora zeae-maydis SCOH1-5</name>
    <dbReference type="NCBI Taxonomy" id="717836"/>
    <lineage>
        <taxon>Eukaryota</taxon>
        <taxon>Fungi</taxon>
        <taxon>Dikarya</taxon>
        <taxon>Ascomycota</taxon>
        <taxon>Pezizomycotina</taxon>
        <taxon>Dothideomycetes</taxon>
        <taxon>Dothideomycetidae</taxon>
        <taxon>Mycosphaerellales</taxon>
        <taxon>Mycosphaerellaceae</taxon>
        <taxon>Cercospora</taxon>
    </lineage>
</organism>
<feature type="compositionally biased region" description="Polar residues" evidence="1">
    <location>
        <begin position="314"/>
        <end position="343"/>
    </location>
</feature>